<keyword evidence="3 7" id="KW-0285">Flavoprotein</keyword>
<dbReference type="GO" id="GO:0016020">
    <property type="term" value="C:membrane"/>
    <property type="evidence" value="ECO:0007669"/>
    <property type="project" value="UniProtKB-SubCell"/>
</dbReference>
<organism evidence="10 11">
    <name type="scientific">Claviceps africana</name>
    <dbReference type="NCBI Taxonomy" id="83212"/>
    <lineage>
        <taxon>Eukaryota</taxon>
        <taxon>Fungi</taxon>
        <taxon>Dikarya</taxon>
        <taxon>Ascomycota</taxon>
        <taxon>Pezizomycotina</taxon>
        <taxon>Sordariomycetes</taxon>
        <taxon>Hypocreomycetidae</taxon>
        <taxon>Hypocreales</taxon>
        <taxon>Clavicipitaceae</taxon>
        <taxon>Claviceps</taxon>
    </lineage>
</organism>
<comment type="caution">
    <text evidence="10">The sequence shown here is derived from an EMBL/GenBank/DDBJ whole genome shotgun (WGS) entry which is preliminary data.</text>
</comment>
<evidence type="ECO:0000256" key="8">
    <source>
        <dbReference type="SAM" id="MobiDB-lite"/>
    </source>
</evidence>
<evidence type="ECO:0000256" key="2">
    <source>
        <dbReference type="ARBA" id="ARBA00004370"/>
    </source>
</evidence>
<feature type="domain" description="FAD-binding FR-type" evidence="9">
    <location>
        <begin position="86"/>
        <end position="202"/>
    </location>
</feature>
<dbReference type="Proteomes" id="UP000811619">
    <property type="component" value="Unassembled WGS sequence"/>
</dbReference>
<name>A0A8K0IZQ3_9HYPO</name>
<feature type="binding site" evidence="7">
    <location>
        <position position="177"/>
    </location>
    <ligand>
        <name>FAD</name>
        <dbReference type="ChEBI" id="CHEBI:57692"/>
    </ligand>
</feature>
<evidence type="ECO:0000313" key="10">
    <source>
        <dbReference type="EMBL" id="KAG5912898.1"/>
    </source>
</evidence>
<reference evidence="10" key="1">
    <citation type="journal article" date="2020" name="bioRxiv">
        <title>Whole genome comparisons of ergot fungi reveals the divergence and evolution of species within the genus Claviceps are the result of varying mechanisms driving genome evolution and host range expansion.</title>
        <authorList>
            <person name="Wyka S.A."/>
            <person name="Mondo S.J."/>
            <person name="Liu M."/>
            <person name="Dettman J."/>
            <person name="Nalam V."/>
            <person name="Broders K.D."/>
        </authorList>
    </citation>
    <scope>NUCLEOTIDE SEQUENCE</scope>
    <source>
        <strain evidence="10">CCC 489</strain>
    </source>
</reference>
<proteinExistence type="predicted"/>
<comment type="cofactor">
    <cofactor evidence="1 7">
        <name>FAD</name>
        <dbReference type="ChEBI" id="CHEBI:57692"/>
    </cofactor>
</comment>
<gene>
    <name evidence="10" type="ORF">E4U42_001732</name>
</gene>
<evidence type="ECO:0000256" key="6">
    <source>
        <dbReference type="ARBA" id="ARBA00023136"/>
    </source>
</evidence>
<protein>
    <recommendedName>
        <fullName evidence="9">FAD-binding FR-type domain-containing protein</fullName>
    </recommendedName>
</protein>
<feature type="binding site" evidence="7">
    <location>
        <position position="149"/>
    </location>
    <ligand>
        <name>FAD</name>
        <dbReference type="ChEBI" id="CHEBI:57692"/>
    </ligand>
</feature>
<dbReference type="PANTHER" id="PTHR19370">
    <property type="entry name" value="NADH-CYTOCHROME B5 REDUCTASE"/>
    <property type="match status" value="1"/>
</dbReference>
<evidence type="ECO:0000259" key="9">
    <source>
        <dbReference type="PROSITE" id="PS51384"/>
    </source>
</evidence>
<dbReference type="InterPro" id="IPR017938">
    <property type="entry name" value="Riboflavin_synthase-like_b-brl"/>
</dbReference>
<keyword evidence="4 7" id="KW-0274">FAD</keyword>
<accession>A0A8K0IZQ3</accession>
<dbReference type="GO" id="GO:0005739">
    <property type="term" value="C:mitochondrion"/>
    <property type="evidence" value="ECO:0007669"/>
    <property type="project" value="TreeGrafter"/>
</dbReference>
<feature type="region of interest" description="Disordered" evidence="8">
    <location>
        <begin position="1"/>
        <end position="51"/>
    </location>
</feature>
<dbReference type="PROSITE" id="PS51384">
    <property type="entry name" value="FAD_FR"/>
    <property type="match status" value="1"/>
</dbReference>
<dbReference type="Gene3D" id="2.40.30.10">
    <property type="entry name" value="Translation factors"/>
    <property type="match status" value="1"/>
</dbReference>
<feature type="binding site" evidence="7">
    <location>
        <position position="147"/>
    </location>
    <ligand>
        <name>FAD</name>
        <dbReference type="ChEBI" id="CHEBI:57692"/>
    </ligand>
</feature>
<feature type="binding site" evidence="7">
    <location>
        <position position="178"/>
    </location>
    <ligand>
        <name>FAD</name>
        <dbReference type="ChEBI" id="CHEBI:57692"/>
    </ligand>
</feature>
<feature type="non-terminal residue" evidence="10">
    <location>
        <position position="218"/>
    </location>
</feature>
<evidence type="ECO:0000256" key="5">
    <source>
        <dbReference type="ARBA" id="ARBA00023002"/>
    </source>
</evidence>
<dbReference type="AlphaFoldDB" id="A0A8K0IZQ3"/>
<dbReference type="Pfam" id="PF00970">
    <property type="entry name" value="FAD_binding_6"/>
    <property type="match status" value="1"/>
</dbReference>
<keyword evidence="11" id="KW-1185">Reference proteome</keyword>
<feature type="compositionally biased region" description="Basic residues" evidence="8">
    <location>
        <begin position="13"/>
        <end position="30"/>
    </location>
</feature>
<comment type="subcellular location">
    <subcellularLocation>
        <location evidence="2">Membrane</location>
    </subcellularLocation>
</comment>
<dbReference type="EMBL" id="SRPY01001525">
    <property type="protein sequence ID" value="KAG5912898.1"/>
    <property type="molecule type" value="Genomic_DNA"/>
</dbReference>
<evidence type="ECO:0000256" key="3">
    <source>
        <dbReference type="ARBA" id="ARBA00022630"/>
    </source>
</evidence>
<keyword evidence="6" id="KW-0472">Membrane</keyword>
<feature type="compositionally biased region" description="Low complexity" evidence="8">
    <location>
        <begin position="32"/>
        <end position="41"/>
    </location>
</feature>
<evidence type="ECO:0000313" key="11">
    <source>
        <dbReference type="Proteomes" id="UP000811619"/>
    </source>
</evidence>
<dbReference type="InterPro" id="IPR001834">
    <property type="entry name" value="CBR-like"/>
</dbReference>
<evidence type="ECO:0000256" key="4">
    <source>
        <dbReference type="ARBA" id="ARBA00022827"/>
    </source>
</evidence>
<dbReference type="OrthoDB" id="10253744at2759"/>
<keyword evidence="5" id="KW-0560">Oxidoreductase</keyword>
<dbReference type="PANTHER" id="PTHR19370:SF189">
    <property type="entry name" value="CYTOCHROME C MITOCHONDRIAL IMPORT FACTOR CYC2"/>
    <property type="match status" value="1"/>
</dbReference>
<dbReference type="InterPro" id="IPR017927">
    <property type="entry name" value="FAD-bd_FR_type"/>
</dbReference>
<evidence type="ECO:0000256" key="7">
    <source>
        <dbReference type="PIRSR" id="PIRSR601834-1"/>
    </source>
</evidence>
<dbReference type="InterPro" id="IPR008333">
    <property type="entry name" value="Cbr1-like_FAD-bd_dom"/>
</dbReference>
<evidence type="ECO:0000256" key="1">
    <source>
        <dbReference type="ARBA" id="ARBA00001974"/>
    </source>
</evidence>
<dbReference type="SUPFAM" id="SSF63380">
    <property type="entry name" value="Riboflavin synthase domain-like"/>
    <property type="match status" value="1"/>
</dbReference>
<sequence>MAAPPLLRTSAVRARHMSRKCPMRGRRRFTHASEASSSSSSNDVDPPCHHRQARVPASAAIALAILGTATYLLTPSSPAPSTLNETTFAPYAITARDAISSSSVLLTIAPRHPQDAPPPPYLVRQSARWRYPLWSVEFKQPEVQIARHYTPLPPRDDEDPRDGRLRFYVRVVGGGEMSKYLHRLRAGDEVYLRGPHPGFDVLGRLSACRHVVFLAGGT</sequence>
<dbReference type="GO" id="GO:0016491">
    <property type="term" value="F:oxidoreductase activity"/>
    <property type="evidence" value="ECO:0007669"/>
    <property type="project" value="UniProtKB-KW"/>
</dbReference>